<evidence type="ECO:0000313" key="8">
    <source>
        <dbReference type="Proteomes" id="UP000236333"/>
    </source>
</evidence>
<keyword evidence="1" id="KW-0479">Metal-binding</keyword>
<evidence type="ECO:0000259" key="6">
    <source>
        <dbReference type="PROSITE" id="PS50089"/>
    </source>
</evidence>
<evidence type="ECO:0000256" key="4">
    <source>
        <dbReference type="PROSITE-ProRule" id="PRU00175"/>
    </source>
</evidence>
<dbReference type="PROSITE" id="PS50089">
    <property type="entry name" value="ZF_RING_2"/>
    <property type="match status" value="1"/>
</dbReference>
<dbReference type="InterPro" id="IPR018957">
    <property type="entry name" value="Znf_C3HC4_RING-type"/>
</dbReference>
<dbReference type="EMBL" id="PGGS01000099">
    <property type="protein sequence ID" value="PNH09209.1"/>
    <property type="molecule type" value="Genomic_DNA"/>
</dbReference>
<keyword evidence="2 4" id="KW-0863">Zinc-finger</keyword>
<evidence type="ECO:0000256" key="2">
    <source>
        <dbReference type="ARBA" id="ARBA00022771"/>
    </source>
</evidence>
<dbReference type="SUPFAM" id="SSF57850">
    <property type="entry name" value="RING/U-box"/>
    <property type="match status" value="1"/>
</dbReference>
<comment type="caution">
    <text evidence="7">The sequence shown here is derived from an EMBL/GenBank/DDBJ whole genome shotgun (WGS) entry which is preliminary data.</text>
</comment>
<dbReference type="PROSITE" id="PS00518">
    <property type="entry name" value="ZF_RING_1"/>
    <property type="match status" value="1"/>
</dbReference>
<feature type="compositionally biased region" description="Polar residues" evidence="5">
    <location>
        <begin position="183"/>
        <end position="197"/>
    </location>
</feature>
<dbReference type="InterPro" id="IPR001841">
    <property type="entry name" value="Znf_RING"/>
</dbReference>
<sequence length="401" mass="42862">MGSSFSSCIEPGPAFALFQAVRSGDLRVIKFRLDLEPELLTYRNLADRDTVWHVAAAACPPEVLEALEAHASELPALESPKAKLRGAEQPPVALAGVEARPPRLPGSREALVAALNLRNDRNQVGGARARKGLDALFEQDGVGSAAPALPRLAKLAAAAVRQQLLADIELAEGVVREFRSRNPRGSSPTNMIRNQSPFIRFSDPSALTRQPPPRRGPTLLGRCSSEAGAGVPPQALRAGLGAAAEVAKRSAEPQQEQQEGQRQQLQQRRRQQEQQREQQQQQPQPPRASTDSGPSSSAAAAIPAAAPQAAFAAGCCALREPSPFVRRSAGYPVDSLYSQGPLLPVTQCAICLDDTYCLVSEPCHHRLCSGCARDVVLRAAAMPLVCPICRLMVLQLTSPVC</sequence>
<dbReference type="SMART" id="SM00184">
    <property type="entry name" value="RING"/>
    <property type="match status" value="1"/>
</dbReference>
<accession>A0A2J8A9L5</accession>
<proteinExistence type="predicted"/>
<dbReference type="InterPro" id="IPR013083">
    <property type="entry name" value="Znf_RING/FYVE/PHD"/>
</dbReference>
<dbReference type="Gene3D" id="3.30.40.10">
    <property type="entry name" value="Zinc/RING finger domain, C3HC4 (zinc finger)"/>
    <property type="match status" value="1"/>
</dbReference>
<dbReference type="Proteomes" id="UP000236333">
    <property type="component" value="Unassembled WGS sequence"/>
</dbReference>
<dbReference type="InterPro" id="IPR017907">
    <property type="entry name" value="Znf_RING_CS"/>
</dbReference>
<feature type="region of interest" description="Disordered" evidence="5">
    <location>
        <begin position="180"/>
        <end position="302"/>
    </location>
</feature>
<dbReference type="AlphaFoldDB" id="A0A2J8A9L5"/>
<evidence type="ECO:0000313" key="7">
    <source>
        <dbReference type="EMBL" id="PNH09209.1"/>
    </source>
</evidence>
<feature type="domain" description="RING-type" evidence="6">
    <location>
        <begin position="348"/>
        <end position="390"/>
    </location>
</feature>
<dbReference type="OrthoDB" id="534630at2759"/>
<dbReference type="Pfam" id="PF00097">
    <property type="entry name" value="zf-C3HC4"/>
    <property type="match status" value="1"/>
</dbReference>
<keyword evidence="8" id="KW-1185">Reference proteome</keyword>
<keyword evidence="3" id="KW-0862">Zinc</keyword>
<organism evidence="7 8">
    <name type="scientific">Tetrabaena socialis</name>
    <dbReference type="NCBI Taxonomy" id="47790"/>
    <lineage>
        <taxon>Eukaryota</taxon>
        <taxon>Viridiplantae</taxon>
        <taxon>Chlorophyta</taxon>
        <taxon>core chlorophytes</taxon>
        <taxon>Chlorophyceae</taxon>
        <taxon>CS clade</taxon>
        <taxon>Chlamydomonadales</taxon>
        <taxon>Tetrabaenaceae</taxon>
        <taxon>Tetrabaena</taxon>
    </lineage>
</organism>
<evidence type="ECO:0000256" key="5">
    <source>
        <dbReference type="SAM" id="MobiDB-lite"/>
    </source>
</evidence>
<protein>
    <recommendedName>
        <fullName evidence="6">RING-type domain-containing protein</fullName>
    </recommendedName>
</protein>
<evidence type="ECO:0000256" key="3">
    <source>
        <dbReference type="ARBA" id="ARBA00022833"/>
    </source>
</evidence>
<dbReference type="GO" id="GO:0008270">
    <property type="term" value="F:zinc ion binding"/>
    <property type="evidence" value="ECO:0007669"/>
    <property type="project" value="UniProtKB-KW"/>
</dbReference>
<evidence type="ECO:0000256" key="1">
    <source>
        <dbReference type="ARBA" id="ARBA00022723"/>
    </source>
</evidence>
<feature type="compositionally biased region" description="Low complexity" evidence="5">
    <location>
        <begin position="252"/>
        <end position="266"/>
    </location>
</feature>
<reference evidence="7 8" key="1">
    <citation type="journal article" date="2017" name="Mol. Biol. Evol.">
        <title>The 4-celled Tetrabaena socialis nuclear genome reveals the essential components for genetic control of cell number at the origin of multicellularity in the volvocine lineage.</title>
        <authorList>
            <person name="Featherston J."/>
            <person name="Arakaki Y."/>
            <person name="Hanschen E.R."/>
            <person name="Ferris P.J."/>
            <person name="Michod R.E."/>
            <person name="Olson B.J.S.C."/>
            <person name="Nozaki H."/>
            <person name="Durand P.M."/>
        </authorList>
    </citation>
    <scope>NUCLEOTIDE SEQUENCE [LARGE SCALE GENOMIC DNA]</scope>
    <source>
        <strain evidence="7 8">NIES-571</strain>
    </source>
</reference>
<name>A0A2J8A9L5_9CHLO</name>
<gene>
    <name evidence="7" type="ORF">TSOC_004193</name>
</gene>
<feature type="compositionally biased region" description="Low complexity" evidence="5">
    <location>
        <begin position="277"/>
        <end position="302"/>
    </location>
</feature>